<dbReference type="KEGG" id="harc:HARCEL1_10565"/>
<feature type="transmembrane region" description="Helical" evidence="5">
    <location>
        <begin position="203"/>
        <end position="221"/>
    </location>
</feature>
<dbReference type="Gene3D" id="1.10.3720.10">
    <property type="entry name" value="MetI-like"/>
    <property type="match status" value="1"/>
</dbReference>
<comment type="subcellular location">
    <subcellularLocation>
        <location evidence="5">Cell membrane</location>
        <topology evidence="5">Multi-pass membrane protein</topology>
    </subcellularLocation>
    <subcellularLocation>
        <location evidence="1">Membrane</location>
        <topology evidence="1">Multi-pass membrane protein</topology>
    </subcellularLocation>
</comment>
<feature type="transmembrane region" description="Helical" evidence="5">
    <location>
        <begin position="81"/>
        <end position="101"/>
    </location>
</feature>
<dbReference type="PANTHER" id="PTHR42729">
    <property type="entry name" value="OLIGO/DIPEPTIDE TRANSPORT, PERMEASE PROTEIN (DPPC-2)"/>
    <property type="match status" value="1"/>
</dbReference>
<evidence type="ECO:0000256" key="4">
    <source>
        <dbReference type="ARBA" id="ARBA00023136"/>
    </source>
</evidence>
<keyword evidence="3 5" id="KW-1133">Transmembrane helix</keyword>
<dbReference type="GO" id="GO:0005886">
    <property type="term" value="C:plasma membrane"/>
    <property type="evidence" value="ECO:0007669"/>
    <property type="project" value="UniProtKB-SubCell"/>
</dbReference>
<dbReference type="EMBL" id="CP028858">
    <property type="protein sequence ID" value="AWB28118.1"/>
    <property type="molecule type" value="Genomic_DNA"/>
</dbReference>
<dbReference type="GeneID" id="36512954"/>
<proteinExistence type="inferred from homology"/>
<gene>
    <name evidence="7" type="ORF">HARCEL1_10565</name>
</gene>
<comment type="similarity">
    <text evidence="5">Belongs to the binding-protein-dependent transport system permease family.</text>
</comment>
<protein>
    <submittedName>
        <fullName evidence="7">ABC transporter permease</fullName>
    </submittedName>
</protein>
<sequence length="369" mass="40198">MPTDDESSGLDWGYEEGSVEMTLGDRLRERYRDHIYEPGVVALDDWRFVVGGLIVLVYFVVGIVGPFLVSDPVGSQYANPTFFSPIKWVSVLTIGGLDIAYPTFRDLAMPLGTNTYGQSIFGLIIHATPKMLVMLLTGGVFATIMATLLGTVSGYKGGAWDSAITMFNDVAMTIPGLPLVIVIGLAARPYLETLRDLPEPLNLLSPAVIGMIIMINYWGGLSRAIRSQVLTLRDAEYAEASRTMGVGAPSIILKDVLPNLMPYILVNFVNAARFVIFSAVGLYYLGVLPANQANWGMMINNAQNQGALIGGLGQWYRVLPPVMAVLGIALGLILFSQGMDRLFNPRVRTKLASFDESDDDDSVEDVMNE</sequence>
<feature type="transmembrane region" description="Helical" evidence="5">
    <location>
        <begin position="170"/>
        <end position="191"/>
    </location>
</feature>
<evidence type="ECO:0000259" key="6">
    <source>
        <dbReference type="PROSITE" id="PS50928"/>
    </source>
</evidence>
<dbReference type="PANTHER" id="PTHR42729:SF1">
    <property type="entry name" value="OLIGO_DIPEPTIDE TRANSPORT, PERMEASE PROTEIN (DPPC-2)"/>
    <property type="match status" value="1"/>
</dbReference>
<feature type="domain" description="ABC transmembrane type-1" evidence="6">
    <location>
        <begin position="132"/>
        <end position="336"/>
    </location>
</feature>
<evidence type="ECO:0000313" key="7">
    <source>
        <dbReference type="EMBL" id="AWB28118.1"/>
    </source>
</evidence>
<organism evidence="7 8">
    <name type="scientific">Halococcoides cellulosivorans</name>
    <dbReference type="NCBI Taxonomy" id="1679096"/>
    <lineage>
        <taxon>Archaea</taxon>
        <taxon>Methanobacteriati</taxon>
        <taxon>Methanobacteriota</taxon>
        <taxon>Stenosarchaea group</taxon>
        <taxon>Halobacteria</taxon>
        <taxon>Halobacteriales</taxon>
        <taxon>Haloarculaceae</taxon>
        <taxon>Halococcoides</taxon>
    </lineage>
</organism>
<keyword evidence="4 5" id="KW-0472">Membrane</keyword>
<keyword evidence="8" id="KW-1185">Reference proteome</keyword>
<dbReference type="InterPro" id="IPR000515">
    <property type="entry name" value="MetI-like"/>
</dbReference>
<dbReference type="RefSeq" id="WP_108383304.1">
    <property type="nucleotide sequence ID" value="NZ_CP028858.1"/>
</dbReference>
<dbReference type="SUPFAM" id="SSF161098">
    <property type="entry name" value="MetI-like"/>
    <property type="match status" value="1"/>
</dbReference>
<keyword evidence="2 5" id="KW-0812">Transmembrane</keyword>
<name>A0A2R4X2U7_9EURY</name>
<evidence type="ECO:0000256" key="1">
    <source>
        <dbReference type="ARBA" id="ARBA00004141"/>
    </source>
</evidence>
<feature type="transmembrane region" description="Helical" evidence="5">
    <location>
        <begin position="318"/>
        <end position="336"/>
    </location>
</feature>
<dbReference type="Pfam" id="PF00528">
    <property type="entry name" value="BPD_transp_1"/>
    <property type="match status" value="1"/>
</dbReference>
<dbReference type="InterPro" id="IPR035906">
    <property type="entry name" value="MetI-like_sf"/>
</dbReference>
<reference evidence="7 8" key="1">
    <citation type="submission" date="2018-04" db="EMBL/GenBank/DDBJ databases">
        <title>Halococcoides cellulosivorans gen. nov., sp. nov., an extremely halophilic cellulose-utilizing haloarchaeon from hypersaline lakes.</title>
        <authorList>
            <person name="Sorokin D.Y."/>
            <person name="Toshchakov S.V."/>
            <person name="Samarov N.I."/>
            <person name="Korzhenkov A."/>
            <person name="Kublanov I.V."/>
        </authorList>
    </citation>
    <scope>NUCLEOTIDE SEQUENCE [LARGE SCALE GENOMIC DNA]</scope>
    <source>
        <strain evidence="7 8">HArcel1</strain>
    </source>
</reference>
<dbReference type="PROSITE" id="PS50928">
    <property type="entry name" value="ABC_TM1"/>
    <property type="match status" value="1"/>
</dbReference>
<accession>A0A2R4X2U7</accession>
<keyword evidence="5" id="KW-0813">Transport</keyword>
<dbReference type="GO" id="GO:0055085">
    <property type="term" value="P:transmembrane transport"/>
    <property type="evidence" value="ECO:0007669"/>
    <property type="project" value="InterPro"/>
</dbReference>
<evidence type="ECO:0000256" key="5">
    <source>
        <dbReference type="RuleBase" id="RU363032"/>
    </source>
</evidence>
<feature type="transmembrane region" description="Helical" evidence="5">
    <location>
        <begin position="131"/>
        <end position="149"/>
    </location>
</feature>
<feature type="transmembrane region" description="Helical" evidence="5">
    <location>
        <begin position="263"/>
        <end position="285"/>
    </location>
</feature>
<evidence type="ECO:0000313" key="8">
    <source>
        <dbReference type="Proteomes" id="UP000244727"/>
    </source>
</evidence>
<dbReference type="Proteomes" id="UP000244727">
    <property type="component" value="Chromosome"/>
</dbReference>
<dbReference type="CDD" id="cd06261">
    <property type="entry name" value="TM_PBP2"/>
    <property type="match status" value="1"/>
</dbReference>
<evidence type="ECO:0000256" key="3">
    <source>
        <dbReference type="ARBA" id="ARBA00022989"/>
    </source>
</evidence>
<feature type="transmembrane region" description="Helical" evidence="5">
    <location>
        <begin position="48"/>
        <end position="69"/>
    </location>
</feature>
<dbReference type="AlphaFoldDB" id="A0A2R4X2U7"/>
<evidence type="ECO:0000256" key="2">
    <source>
        <dbReference type="ARBA" id="ARBA00022692"/>
    </source>
</evidence>